<organism evidence="1 2">
    <name type="scientific">Erwinia phage pEp_SNUABM_01</name>
    <dbReference type="NCBI Taxonomy" id="2601643"/>
    <lineage>
        <taxon>Viruses</taxon>
        <taxon>Duplodnaviria</taxon>
        <taxon>Heunggongvirae</taxon>
        <taxon>Uroviricota</taxon>
        <taxon>Caudoviricetes</taxon>
        <taxon>Vequintavirinae</taxon>
        <taxon>Henunavirus</taxon>
        <taxon>Henunavirus SNUABM01</taxon>
    </lineage>
</organism>
<keyword evidence="2" id="KW-1185">Reference proteome</keyword>
<evidence type="ECO:0000313" key="1">
    <source>
        <dbReference type="EMBL" id="QEQ94846.1"/>
    </source>
</evidence>
<name>A0A5J6DBE4_9CAUD</name>
<proteinExistence type="predicted"/>
<dbReference type="EMBL" id="MN184887">
    <property type="protein sequence ID" value="QEQ94846.1"/>
    <property type="molecule type" value="Genomic_DNA"/>
</dbReference>
<reference evidence="1 2" key="1">
    <citation type="submission" date="2019-07" db="EMBL/GenBank/DDBJ databases">
        <title>Complete genome sequence of bacteriophages infecting Erwinia pyrifoliae.</title>
        <authorList>
            <person name="Kim S.G."/>
            <person name="Park S.C."/>
        </authorList>
    </citation>
    <scope>NUCLEOTIDE SEQUENCE [LARGE SCALE GENOMIC DNA]</scope>
</reference>
<dbReference type="Proteomes" id="UP000326545">
    <property type="component" value="Segment"/>
</dbReference>
<protein>
    <submittedName>
        <fullName evidence="1">Uncharacterized protein</fullName>
    </submittedName>
</protein>
<accession>A0A5J6DBE4</accession>
<gene>
    <name evidence="1" type="ORF">pEpSNUABM01_020</name>
</gene>
<sequence>MKHKAYVLSEDYPTSPSAKAGAVVYHLRKSDFGLARDDTEETGIQHSSVTLSPEGDYPSFTYPTHLLREVVEEEKKMSMSKSATGFGEGEVIEIGGKRFAGTLVNARPFVELWPRCIYGFLAGRDFKGRGFDNGDVRTSTVQKLHIENGKLYAITLNSAYCLASVDLMKFLNCPEWLDDIEDLIGQAVIAASQGV</sequence>
<evidence type="ECO:0000313" key="2">
    <source>
        <dbReference type="Proteomes" id="UP000326545"/>
    </source>
</evidence>